<proteinExistence type="predicted"/>
<keyword evidence="2" id="KW-1185">Reference proteome</keyword>
<name>A0A1T5GDL0_9BACT</name>
<dbReference type="Proteomes" id="UP000190897">
    <property type="component" value="Unassembled WGS sequence"/>
</dbReference>
<dbReference type="RefSeq" id="WP_082216448.1">
    <property type="nucleotide sequence ID" value="NZ_FUZA01000005.1"/>
</dbReference>
<accession>A0A1T5GDL0</accession>
<dbReference type="EMBL" id="FUZA01000005">
    <property type="protein sequence ID" value="SKC06377.1"/>
    <property type="molecule type" value="Genomic_DNA"/>
</dbReference>
<protein>
    <recommendedName>
        <fullName evidence="3">DUF3891 domain-containing protein</fullName>
    </recommendedName>
</protein>
<organism evidence="1 2">
    <name type="scientific">Dyadobacter psychrophilus</name>
    <dbReference type="NCBI Taxonomy" id="651661"/>
    <lineage>
        <taxon>Bacteria</taxon>
        <taxon>Pseudomonadati</taxon>
        <taxon>Bacteroidota</taxon>
        <taxon>Cytophagia</taxon>
        <taxon>Cytophagales</taxon>
        <taxon>Spirosomataceae</taxon>
        <taxon>Dyadobacter</taxon>
    </lineage>
</organism>
<sequence>MIVNYQEDGWQIISQRAHGLLSGQICFHWKHDFRPERWLETIIATTEHDDAFNEFFNDDILLNENGGPVNFKMRKFDEDKCEELLQLALSKSRYIALLTSQHIQFLYQKETDKKIVAYCKKLEKWDEKWRKEAGFDEKEIRTAYQILEWCDAFSLLICQDLVPPEGRKIEISRGPDDRNYELWSSAEGVLSVTPWPFDVGSFKIYFESKTMKQLRFDNVTEFREKLKDAPVTLHSYLISK</sequence>
<dbReference type="Pfam" id="PF13030">
    <property type="entry name" value="DUF3891"/>
    <property type="match status" value="1"/>
</dbReference>
<dbReference type="STRING" id="651661.SAMN05660293_03955"/>
<reference evidence="2" key="1">
    <citation type="submission" date="2017-02" db="EMBL/GenBank/DDBJ databases">
        <authorList>
            <person name="Varghese N."/>
            <person name="Submissions S."/>
        </authorList>
    </citation>
    <scope>NUCLEOTIDE SEQUENCE [LARGE SCALE GENOMIC DNA]</scope>
    <source>
        <strain evidence="2">DSM 22270</strain>
    </source>
</reference>
<gene>
    <name evidence="1" type="ORF">SAMN05660293_03955</name>
</gene>
<dbReference type="AlphaFoldDB" id="A0A1T5GDL0"/>
<dbReference type="InterPro" id="IPR024992">
    <property type="entry name" value="DUF3891"/>
</dbReference>
<evidence type="ECO:0000313" key="2">
    <source>
        <dbReference type="Proteomes" id="UP000190897"/>
    </source>
</evidence>
<dbReference type="OrthoDB" id="872894at2"/>
<evidence type="ECO:0008006" key="3">
    <source>
        <dbReference type="Google" id="ProtNLM"/>
    </source>
</evidence>
<evidence type="ECO:0000313" key="1">
    <source>
        <dbReference type="EMBL" id="SKC06377.1"/>
    </source>
</evidence>